<feature type="compositionally biased region" description="Polar residues" evidence="1">
    <location>
        <begin position="35"/>
        <end position="44"/>
    </location>
</feature>
<protein>
    <submittedName>
        <fullName evidence="2">Biosis of lysosomal organelles complex 1 subunit 4</fullName>
    </submittedName>
</protein>
<keyword evidence="3" id="KW-1185">Reference proteome</keyword>
<organism evidence="2 3">
    <name type="scientific">Loxodonta africana</name>
    <name type="common">African elephant</name>
    <dbReference type="NCBI Taxonomy" id="9785"/>
    <lineage>
        <taxon>Eukaryota</taxon>
        <taxon>Metazoa</taxon>
        <taxon>Chordata</taxon>
        <taxon>Craniata</taxon>
        <taxon>Vertebrata</taxon>
        <taxon>Euteleostomi</taxon>
        <taxon>Mammalia</taxon>
        <taxon>Eutheria</taxon>
        <taxon>Afrotheria</taxon>
        <taxon>Proboscidea</taxon>
        <taxon>Elephantidae</taxon>
        <taxon>Loxodonta</taxon>
    </lineage>
</organism>
<dbReference type="STRING" id="9785.ENSLAFP00000020419"/>
<proteinExistence type="predicted"/>
<evidence type="ECO:0000313" key="3">
    <source>
        <dbReference type="Proteomes" id="UP000007646"/>
    </source>
</evidence>
<reference evidence="2" key="2">
    <citation type="submission" date="2025-08" db="UniProtKB">
        <authorList>
            <consortium name="Ensembl"/>
        </authorList>
    </citation>
    <scope>IDENTIFICATION</scope>
    <source>
        <strain evidence="2">Isolate ISIS603380</strain>
    </source>
</reference>
<reference evidence="2 3" key="1">
    <citation type="submission" date="2009-06" db="EMBL/GenBank/DDBJ databases">
        <title>The Genome Sequence of Loxodonta africana (African elephant).</title>
        <authorList>
            <person name="Di Palma F."/>
            <person name="Heiman D."/>
            <person name="Young S."/>
            <person name="Johnson J."/>
            <person name="Lander E.S."/>
            <person name="Lindblad-Toh K."/>
        </authorList>
    </citation>
    <scope>NUCLEOTIDE SEQUENCE [LARGE SCALE GENOMIC DNA]</scope>
    <source>
        <strain evidence="2 3">Isolate ISIS603380</strain>
    </source>
</reference>
<dbReference type="FunCoup" id="G3TXW1">
    <property type="interactions" value="42"/>
</dbReference>
<dbReference type="HOGENOM" id="CLU_096507_3_0_1"/>
<dbReference type="GeneTree" id="ENSGT00390000006790"/>
<dbReference type="PANTHER" id="PTHR16230">
    <property type="entry name" value="CAPPUCCINO"/>
    <property type="match status" value="1"/>
</dbReference>
<dbReference type="PANTHER" id="PTHR16230:SF4">
    <property type="entry name" value="BIOGENESIS OF LYSOSOME-RELATED ORGANELLES COMPLEX 1 SUBUNIT 4"/>
    <property type="match status" value="1"/>
</dbReference>
<dbReference type="GO" id="GO:0031083">
    <property type="term" value="C:BLOC-1 complex"/>
    <property type="evidence" value="ECO:0007669"/>
    <property type="project" value="Ensembl"/>
</dbReference>
<name>G3TXW1_LOXAF</name>
<dbReference type="InterPro" id="IPR024857">
    <property type="entry name" value="Cappuccino"/>
</dbReference>
<dbReference type="OMA" id="MLDMIRG"/>
<accession>G3TXW1</accession>
<dbReference type="eggNOG" id="ENOG502S1N9">
    <property type="taxonomic scope" value="Eukaryota"/>
</dbReference>
<dbReference type="InParanoid" id="G3TXW1"/>
<evidence type="ECO:0000256" key="1">
    <source>
        <dbReference type="SAM" id="MobiDB-lite"/>
    </source>
</evidence>
<dbReference type="Ensembl" id="ENSLAFT00000005182.2">
    <property type="protein sequence ID" value="ENSLAFP00000020419.1"/>
    <property type="gene ID" value="ENSLAFG00000005182.2"/>
</dbReference>
<dbReference type="GO" id="GO:0050885">
    <property type="term" value="P:neuromuscular process controlling balance"/>
    <property type="evidence" value="ECO:0007669"/>
    <property type="project" value="Ensembl"/>
</dbReference>
<reference evidence="2" key="3">
    <citation type="submission" date="2025-09" db="UniProtKB">
        <authorList>
            <consortium name="Ensembl"/>
        </authorList>
    </citation>
    <scope>IDENTIFICATION</scope>
    <source>
        <strain evidence="2">Isolate ISIS603380</strain>
    </source>
</reference>
<dbReference type="GO" id="GO:1904115">
    <property type="term" value="C:axon cytoplasm"/>
    <property type="evidence" value="ECO:0007669"/>
    <property type="project" value="GOC"/>
</dbReference>
<dbReference type="GO" id="GO:0032438">
    <property type="term" value="P:melanosome organization"/>
    <property type="evidence" value="ECO:0007669"/>
    <property type="project" value="Ensembl"/>
</dbReference>
<dbReference type="Proteomes" id="UP000007646">
    <property type="component" value="Unassembled WGS sequence"/>
</dbReference>
<dbReference type="GO" id="GO:0070527">
    <property type="term" value="P:platelet aggregation"/>
    <property type="evidence" value="ECO:0007669"/>
    <property type="project" value="Ensembl"/>
</dbReference>
<dbReference type="AlphaFoldDB" id="G3TXW1"/>
<feature type="region of interest" description="Disordered" evidence="1">
    <location>
        <begin position="1"/>
        <end position="53"/>
    </location>
</feature>
<dbReference type="GO" id="GO:0048490">
    <property type="term" value="P:anterograde synaptic vesicle transport"/>
    <property type="evidence" value="ECO:0007669"/>
    <property type="project" value="Ensembl"/>
</dbReference>
<evidence type="ECO:0000313" key="2">
    <source>
        <dbReference type="Ensembl" id="ENSLAFP00000020419.1"/>
    </source>
</evidence>
<sequence length="182" mass="19287">MESGPACGALRREESAEDPEPAGAAWSGDSGDSGNVSQSHSSASGPWEDEGPEDVEALDAGLEDLLARVDEFVGMLDMIRGDSAHVVGQGVPRIHARAAEMRRLYGRIDRLEAFVTMVGGGVARLEEQVARAEAERGAFPGALRKLLSAVGVPSFLARPAAPPRHEAPVLFRTEDHFPCCGE</sequence>
<feature type="compositionally biased region" description="Low complexity" evidence="1">
    <location>
        <begin position="22"/>
        <end position="34"/>
    </location>
</feature>
<gene>
    <name evidence="2" type="primary">BLOC1S4</name>
</gene>